<dbReference type="Proteomes" id="UP000075920">
    <property type="component" value="Unassembled WGS sequence"/>
</dbReference>
<reference evidence="2" key="2">
    <citation type="submission" date="2020-05" db="UniProtKB">
        <authorList>
            <consortium name="EnsemblMetazoa"/>
        </authorList>
    </citation>
    <scope>IDENTIFICATION</scope>
    <source>
        <strain evidence="2">MINIMUS1</strain>
    </source>
</reference>
<evidence type="ECO:0000313" key="2">
    <source>
        <dbReference type="EnsemblMetazoa" id="AMIN010101-PA"/>
    </source>
</evidence>
<accession>A0A182WI97</accession>
<sequence>MSKTVHVSIGKNDKLKSFVPMGKEGRLGGPPLPPPPPSAPITDPSMPGLKGVMMAWNAPKINEA</sequence>
<dbReference type="VEuPathDB" id="VectorBase:AMIN010101"/>
<evidence type="ECO:0000313" key="3">
    <source>
        <dbReference type="Proteomes" id="UP000075920"/>
    </source>
</evidence>
<keyword evidence="3" id="KW-1185">Reference proteome</keyword>
<protein>
    <submittedName>
        <fullName evidence="2">Uncharacterized protein</fullName>
    </submittedName>
</protein>
<dbReference type="AlphaFoldDB" id="A0A182WI97"/>
<evidence type="ECO:0000256" key="1">
    <source>
        <dbReference type="SAM" id="MobiDB-lite"/>
    </source>
</evidence>
<organism evidence="2 3">
    <name type="scientific">Anopheles minimus</name>
    <dbReference type="NCBI Taxonomy" id="112268"/>
    <lineage>
        <taxon>Eukaryota</taxon>
        <taxon>Metazoa</taxon>
        <taxon>Ecdysozoa</taxon>
        <taxon>Arthropoda</taxon>
        <taxon>Hexapoda</taxon>
        <taxon>Insecta</taxon>
        <taxon>Pterygota</taxon>
        <taxon>Neoptera</taxon>
        <taxon>Endopterygota</taxon>
        <taxon>Diptera</taxon>
        <taxon>Nematocera</taxon>
        <taxon>Culicoidea</taxon>
        <taxon>Culicidae</taxon>
        <taxon>Anophelinae</taxon>
        <taxon>Anopheles</taxon>
    </lineage>
</organism>
<feature type="compositionally biased region" description="Pro residues" evidence="1">
    <location>
        <begin position="30"/>
        <end position="39"/>
    </location>
</feature>
<proteinExistence type="predicted"/>
<reference evidence="3" key="1">
    <citation type="submission" date="2013-03" db="EMBL/GenBank/DDBJ databases">
        <title>The Genome Sequence of Anopheles minimus MINIMUS1.</title>
        <authorList>
            <consortium name="The Broad Institute Genomics Platform"/>
            <person name="Neafsey D.E."/>
            <person name="Walton C."/>
            <person name="Walker B."/>
            <person name="Young S.K."/>
            <person name="Zeng Q."/>
            <person name="Gargeya S."/>
            <person name="Fitzgerald M."/>
            <person name="Haas B."/>
            <person name="Abouelleil A."/>
            <person name="Allen A.W."/>
            <person name="Alvarado L."/>
            <person name="Arachchi H.M."/>
            <person name="Berlin A.M."/>
            <person name="Chapman S.B."/>
            <person name="Gainer-Dewar J."/>
            <person name="Goldberg J."/>
            <person name="Griggs A."/>
            <person name="Gujja S."/>
            <person name="Hansen M."/>
            <person name="Howarth C."/>
            <person name="Imamovic A."/>
            <person name="Ireland A."/>
            <person name="Larimer J."/>
            <person name="McCowan C."/>
            <person name="Murphy C."/>
            <person name="Pearson M."/>
            <person name="Poon T.W."/>
            <person name="Priest M."/>
            <person name="Roberts A."/>
            <person name="Saif S."/>
            <person name="Shea T."/>
            <person name="Sisk P."/>
            <person name="Sykes S."/>
            <person name="Wortman J."/>
            <person name="Nusbaum C."/>
            <person name="Birren B."/>
        </authorList>
    </citation>
    <scope>NUCLEOTIDE SEQUENCE [LARGE SCALE GENOMIC DNA]</scope>
    <source>
        <strain evidence="3">MINIMUS1</strain>
    </source>
</reference>
<feature type="region of interest" description="Disordered" evidence="1">
    <location>
        <begin position="1"/>
        <end position="46"/>
    </location>
</feature>
<name>A0A182WI97_9DIPT</name>
<dbReference type="EnsemblMetazoa" id="AMIN010101-RA">
    <property type="protein sequence ID" value="AMIN010101-PA"/>
    <property type="gene ID" value="AMIN010101"/>
</dbReference>